<dbReference type="InterPro" id="IPR027417">
    <property type="entry name" value="P-loop_NTPase"/>
</dbReference>
<feature type="chain" id="PRO_5032357882" evidence="9">
    <location>
        <begin position="31"/>
        <end position="1087"/>
    </location>
</feature>
<dbReference type="Proteomes" id="UP000553776">
    <property type="component" value="Unassembled WGS sequence"/>
</dbReference>
<feature type="compositionally biased region" description="Low complexity" evidence="7">
    <location>
        <begin position="312"/>
        <end position="330"/>
    </location>
</feature>
<dbReference type="RefSeq" id="WP_185137716.1">
    <property type="nucleotide sequence ID" value="NZ_JACJVR010000079.1"/>
</dbReference>
<evidence type="ECO:0000256" key="9">
    <source>
        <dbReference type="SAM" id="SignalP"/>
    </source>
</evidence>
<keyword evidence="13" id="KW-1185">Reference proteome</keyword>
<keyword evidence="6 8" id="KW-0472">Membrane</keyword>
<feature type="transmembrane region" description="Helical" evidence="8">
    <location>
        <begin position="514"/>
        <end position="535"/>
    </location>
</feature>
<name>A0A841TZT2_9BACL</name>
<dbReference type="Gene3D" id="3.40.50.300">
    <property type="entry name" value="P-loop containing nucleotide triphosphate hydrolases"/>
    <property type="match status" value="1"/>
</dbReference>
<dbReference type="Gene3D" id="1.20.1560.10">
    <property type="entry name" value="ABC transporter type 1, transmembrane domain"/>
    <property type="match status" value="1"/>
</dbReference>
<evidence type="ECO:0000256" key="2">
    <source>
        <dbReference type="ARBA" id="ARBA00022692"/>
    </source>
</evidence>
<dbReference type="EMBL" id="JACJVR010000079">
    <property type="protein sequence ID" value="MBB6693735.1"/>
    <property type="molecule type" value="Genomic_DNA"/>
</dbReference>
<dbReference type="InterPro" id="IPR050491">
    <property type="entry name" value="AmpC-like"/>
</dbReference>
<comment type="caution">
    <text evidence="12">The sequence shown here is derived from an EMBL/GenBank/DDBJ whole genome shotgun (WGS) entry which is preliminary data.</text>
</comment>
<evidence type="ECO:0000313" key="13">
    <source>
        <dbReference type="Proteomes" id="UP000553776"/>
    </source>
</evidence>
<dbReference type="InterPro" id="IPR003593">
    <property type="entry name" value="AAA+_ATPase"/>
</dbReference>
<feature type="transmembrane region" description="Helical" evidence="8">
    <location>
        <begin position="547"/>
        <end position="568"/>
    </location>
</feature>
<dbReference type="PANTHER" id="PTHR46825">
    <property type="entry name" value="D-ALANYL-D-ALANINE-CARBOXYPEPTIDASE/ENDOPEPTIDASE AMPH"/>
    <property type="match status" value="1"/>
</dbReference>
<dbReference type="GO" id="GO:0005886">
    <property type="term" value="C:plasma membrane"/>
    <property type="evidence" value="ECO:0007669"/>
    <property type="project" value="UniProtKB-SubCell"/>
</dbReference>
<evidence type="ECO:0000259" key="11">
    <source>
        <dbReference type="PROSITE" id="PS50929"/>
    </source>
</evidence>
<dbReference type="Pfam" id="PF00144">
    <property type="entry name" value="Beta-lactamase"/>
    <property type="match status" value="1"/>
</dbReference>
<dbReference type="Pfam" id="PF00005">
    <property type="entry name" value="ABC_tran"/>
    <property type="match status" value="1"/>
</dbReference>
<dbReference type="InterPro" id="IPR011527">
    <property type="entry name" value="ABC1_TM_dom"/>
</dbReference>
<dbReference type="InterPro" id="IPR036640">
    <property type="entry name" value="ABC1_TM_sf"/>
</dbReference>
<organism evidence="12 13">
    <name type="scientific">Cohnella xylanilytica</name>
    <dbReference type="NCBI Taxonomy" id="557555"/>
    <lineage>
        <taxon>Bacteria</taxon>
        <taxon>Bacillati</taxon>
        <taxon>Bacillota</taxon>
        <taxon>Bacilli</taxon>
        <taxon>Bacillales</taxon>
        <taxon>Paenibacillaceae</taxon>
        <taxon>Cohnella</taxon>
    </lineage>
</organism>
<feature type="transmembrane region" description="Helical" evidence="8">
    <location>
        <begin position="580"/>
        <end position="598"/>
    </location>
</feature>
<dbReference type="PANTHER" id="PTHR46825:SF11">
    <property type="entry name" value="PENICILLIN-BINDING PROTEIN 4"/>
    <property type="match status" value="1"/>
</dbReference>
<evidence type="ECO:0000256" key="5">
    <source>
        <dbReference type="ARBA" id="ARBA00022989"/>
    </source>
</evidence>
<sequence length="1087" mass="117709">MRRAARWRRPLLLAMAAAVALLLPASALSAAGASRAPVADRLEEIDSYVRDQMDKGNIPGLAIAVVEGGDTVVSRGYGWADRAEKRRVTDRTLFELGSTSKAFTALAVLRLEAEGRLDLNVPASRYLPWLSFRYKGEEADVTLSQLLHHTSGIPFRTIGDIPAARDEGALERTVRGLSGTELDFAPGEKYLYATINYDVLGLVVQTVSGQSYESYVRERVLAPLGLADTYLYEAPAGADKAQGYKLGLLGARAYDAPAYRGNVPAGYVISNAADMARWLKLQLGVSPGAGEGDGAGSGSGAEAGDGEGAGSGSEAVSGSGSGSETVSGAGLDPALIGKSHEPDRTVKPSPDGSSYAAGWSVYQSGEGEWSHGGNNPNFSSYFVFRPSEGIGVAVLANLNSAYVQAIGQGVLNLILGKELPDPAKDMYKSMDSAASAVLIVAAPVLLLTLWLLGTAVVQLARGERRFAGRPGRAAAAFAALAAVLGGFGYCLYRIPDVLYYGLNWRFLLVWTPATLPAAALAVFAAALLFGLYFALTQLAPKPAERSLFSLIVLSLASGFGNALIIFVVNEALNRGDDADFPSGLLLYLLAGIAVYVVGQKLVRTRLIRMANDMVYQKRTELTRRILNASYRRVEQIEQGKIQTALNNDTETISDFSNIVITGATSLVTLVCCFVYMGTISVYGLLVSMFVIVAAAGLHFLFGRQANRLWEQTRDIQNVFFAFIHHMTSGFKELSLSGRKREAFREDMFLSSLAYRDKRIKGDMKFANVNVIGELMFSLVVGVIAFLFPVLFPAMKEASIRTYVFVLLYMTGPIHGILGTIPNLIRVRISWKRIDALAEELDSVRGEGDGGEEAGPGEPFRTLELRGVVYRHRTGEAVEAGESFAVGPIDLSFRAGEITFITGGNGSGKSTLARLATGLYAPEEGEVRVNGVPQTPERLGRHFSAVFSDYHLFEKLYGIETDGRDEEIDKYMFLLHLADKVRIRDGSLSTLALSTGQRKRLALLISYLEDRPVYLFDEWAADQDPEFRRFFYDSLLPELKERGKCVIAITHDDRYFGLADRIVKLETGRVAFAGDAGGLPRHGMDEAG</sequence>
<feature type="transmembrane region" description="Helical" evidence="8">
    <location>
        <begin position="765"/>
        <end position="790"/>
    </location>
</feature>
<dbReference type="Gene3D" id="3.40.710.10">
    <property type="entry name" value="DD-peptidase/beta-lactamase superfamily"/>
    <property type="match status" value="1"/>
</dbReference>
<keyword evidence="3" id="KW-0547">Nucleotide-binding</keyword>
<feature type="domain" description="ABC transmembrane type-1" evidence="11">
    <location>
        <begin position="546"/>
        <end position="825"/>
    </location>
</feature>
<dbReference type="GO" id="GO:0016887">
    <property type="term" value="F:ATP hydrolysis activity"/>
    <property type="evidence" value="ECO:0007669"/>
    <property type="project" value="InterPro"/>
</dbReference>
<evidence type="ECO:0000256" key="4">
    <source>
        <dbReference type="ARBA" id="ARBA00022840"/>
    </source>
</evidence>
<evidence type="ECO:0000256" key="8">
    <source>
        <dbReference type="SAM" id="Phobius"/>
    </source>
</evidence>
<protein>
    <submittedName>
        <fullName evidence="12">Cyclic peptide export ABC transporter</fullName>
    </submittedName>
</protein>
<evidence type="ECO:0000256" key="3">
    <source>
        <dbReference type="ARBA" id="ARBA00022741"/>
    </source>
</evidence>
<feature type="domain" description="ABC transporter" evidence="10">
    <location>
        <begin position="862"/>
        <end position="1086"/>
    </location>
</feature>
<proteinExistence type="predicted"/>
<dbReference type="Pfam" id="PF00664">
    <property type="entry name" value="ABC_membrane"/>
    <property type="match status" value="1"/>
</dbReference>
<evidence type="ECO:0000313" key="12">
    <source>
        <dbReference type="EMBL" id="MBB6693735.1"/>
    </source>
</evidence>
<dbReference type="SUPFAM" id="SSF90123">
    <property type="entry name" value="ABC transporter transmembrane region"/>
    <property type="match status" value="1"/>
</dbReference>
<keyword evidence="4" id="KW-0067">ATP-binding</keyword>
<keyword evidence="9" id="KW-0732">Signal</keyword>
<dbReference type="AlphaFoldDB" id="A0A841TZT2"/>
<dbReference type="GO" id="GO:0015833">
    <property type="term" value="P:peptide transport"/>
    <property type="evidence" value="ECO:0007669"/>
    <property type="project" value="InterPro"/>
</dbReference>
<keyword evidence="5 8" id="KW-1133">Transmembrane helix</keyword>
<dbReference type="InterPro" id="IPR003439">
    <property type="entry name" value="ABC_transporter-like_ATP-bd"/>
</dbReference>
<accession>A0A841TZT2</accession>
<dbReference type="GO" id="GO:0005524">
    <property type="term" value="F:ATP binding"/>
    <property type="evidence" value="ECO:0007669"/>
    <property type="project" value="UniProtKB-KW"/>
</dbReference>
<feature type="transmembrane region" description="Helical" evidence="8">
    <location>
        <begin position="682"/>
        <end position="701"/>
    </location>
</feature>
<keyword evidence="2 8" id="KW-0812">Transmembrane</keyword>
<dbReference type="InterPro" id="IPR012338">
    <property type="entry name" value="Beta-lactam/transpept-like"/>
</dbReference>
<dbReference type="PROSITE" id="PS50893">
    <property type="entry name" value="ABC_TRANSPORTER_2"/>
    <property type="match status" value="1"/>
</dbReference>
<dbReference type="SUPFAM" id="SSF52540">
    <property type="entry name" value="P-loop containing nucleoside triphosphate hydrolases"/>
    <property type="match status" value="1"/>
</dbReference>
<dbReference type="PROSITE" id="PS50929">
    <property type="entry name" value="ABC_TM1F"/>
    <property type="match status" value="1"/>
</dbReference>
<evidence type="ECO:0000256" key="1">
    <source>
        <dbReference type="ARBA" id="ARBA00004651"/>
    </source>
</evidence>
<feature type="transmembrane region" description="Helical" evidence="8">
    <location>
        <begin position="473"/>
        <end position="494"/>
    </location>
</feature>
<feature type="signal peptide" evidence="9">
    <location>
        <begin position="1"/>
        <end position="30"/>
    </location>
</feature>
<dbReference type="SMART" id="SM00382">
    <property type="entry name" value="AAA"/>
    <property type="match status" value="1"/>
</dbReference>
<feature type="transmembrane region" description="Helical" evidence="8">
    <location>
        <begin position="433"/>
        <end position="452"/>
    </location>
</feature>
<dbReference type="InterPro" id="IPR001466">
    <property type="entry name" value="Beta-lactam-related"/>
</dbReference>
<feature type="transmembrane region" description="Helical" evidence="8">
    <location>
        <begin position="655"/>
        <end position="676"/>
    </location>
</feature>
<evidence type="ECO:0000256" key="6">
    <source>
        <dbReference type="ARBA" id="ARBA00023136"/>
    </source>
</evidence>
<evidence type="ECO:0000259" key="10">
    <source>
        <dbReference type="PROSITE" id="PS50893"/>
    </source>
</evidence>
<gene>
    <name evidence="12" type="ORF">H7B90_20265</name>
</gene>
<dbReference type="SUPFAM" id="SSF56601">
    <property type="entry name" value="beta-lactamase/transpeptidase-like"/>
    <property type="match status" value="1"/>
</dbReference>
<dbReference type="NCBIfam" id="TIGR01194">
    <property type="entry name" value="cyc_pep_trnsptr"/>
    <property type="match status" value="1"/>
</dbReference>
<comment type="subcellular location">
    <subcellularLocation>
        <location evidence="1">Cell membrane</location>
        <topology evidence="1">Multi-pass membrane protein</topology>
    </subcellularLocation>
</comment>
<feature type="transmembrane region" description="Helical" evidence="8">
    <location>
        <begin position="802"/>
        <end position="824"/>
    </location>
</feature>
<dbReference type="GO" id="GO:0140359">
    <property type="term" value="F:ABC-type transporter activity"/>
    <property type="evidence" value="ECO:0007669"/>
    <property type="project" value="InterPro"/>
</dbReference>
<dbReference type="InterPro" id="IPR005898">
    <property type="entry name" value="Cyc_pep_transpt_SyrD/YojI"/>
</dbReference>
<feature type="compositionally biased region" description="Gly residues" evidence="7">
    <location>
        <begin position="290"/>
        <end position="311"/>
    </location>
</feature>
<feature type="region of interest" description="Disordered" evidence="7">
    <location>
        <begin position="290"/>
        <end position="354"/>
    </location>
</feature>
<evidence type="ECO:0000256" key="7">
    <source>
        <dbReference type="SAM" id="MobiDB-lite"/>
    </source>
</evidence>
<reference evidence="12 13" key="1">
    <citation type="submission" date="2020-08" db="EMBL/GenBank/DDBJ databases">
        <title>Cohnella phylogeny.</title>
        <authorList>
            <person name="Dunlap C."/>
        </authorList>
    </citation>
    <scope>NUCLEOTIDE SEQUENCE [LARGE SCALE GENOMIC DNA]</scope>
    <source>
        <strain evidence="12 13">DSM 25239</strain>
    </source>
</reference>
<dbReference type="GO" id="GO:1904680">
    <property type="term" value="F:peptide transmembrane transporter activity"/>
    <property type="evidence" value="ECO:0007669"/>
    <property type="project" value="InterPro"/>
</dbReference>